<dbReference type="Gene3D" id="3.30.420.10">
    <property type="entry name" value="Ribonuclease H-like superfamily/Ribonuclease H"/>
    <property type="match status" value="1"/>
</dbReference>
<dbReference type="SUPFAM" id="SSF53098">
    <property type="entry name" value="Ribonuclease H-like"/>
    <property type="match status" value="1"/>
</dbReference>
<dbReference type="Proteomes" id="UP000343335">
    <property type="component" value="Unassembled WGS sequence"/>
</dbReference>
<dbReference type="PANTHER" id="PTHR47515">
    <property type="entry name" value="LOW CALCIUM RESPONSE LOCUS PROTEIN T"/>
    <property type="match status" value="1"/>
</dbReference>
<dbReference type="Pfam" id="PF13276">
    <property type="entry name" value="HTH_21"/>
    <property type="match status" value="1"/>
</dbReference>
<evidence type="ECO:0000313" key="2">
    <source>
        <dbReference type="EMBL" id="VVE58692.1"/>
    </source>
</evidence>
<dbReference type="GO" id="GO:0003676">
    <property type="term" value="F:nucleic acid binding"/>
    <property type="evidence" value="ECO:0007669"/>
    <property type="project" value="InterPro"/>
</dbReference>
<dbReference type="NCBIfam" id="NF033516">
    <property type="entry name" value="transpos_IS3"/>
    <property type="match status" value="1"/>
</dbReference>
<dbReference type="InterPro" id="IPR025948">
    <property type="entry name" value="HTH-like_dom"/>
</dbReference>
<feature type="domain" description="Integrase catalytic" evidence="1">
    <location>
        <begin position="100"/>
        <end position="261"/>
    </location>
</feature>
<gene>
    <name evidence="2" type="ORF">PCO31010_05375</name>
</gene>
<dbReference type="GO" id="GO:0015074">
    <property type="term" value="P:DNA integration"/>
    <property type="evidence" value="ECO:0007669"/>
    <property type="project" value="InterPro"/>
</dbReference>
<dbReference type="AlphaFoldDB" id="A0A5E4ZDT7"/>
<sequence length="272" mass="32125">MQERFHISVQRSCALALLQRSTWYAKSRARDQSALRQRIRDIALSRPRFGYRRVLVMLRREGWDVGKKRVYRLYSLEGLQLRMKVKRRKRIALLRGKPPAPTGPNQHWSMDFVHDQMLDGRRFRILTVIDQWSRESVCLEANFRQTGRAVGQALDRSAVLRGWPESITVDNGTEFTSRALDDWAYRRGVKLDYTRPGKPTDNGLIESFNGRLRDEFLNVHEFVTLYDLREKMTAWQHDYNHHRPHGSLGHLTPREFVQKWSVKPKEAIPLQF</sequence>
<dbReference type="EMBL" id="CABPSA010000023">
    <property type="protein sequence ID" value="VVE58692.1"/>
    <property type="molecule type" value="Genomic_DNA"/>
</dbReference>
<evidence type="ECO:0000313" key="3">
    <source>
        <dbReference type="Proteomes" id="UP000343335"/>
    </source>
</evidence>
<evidence type="ECO:0000259" key="1">
    <source>
        <dbReference type="PROSITE" id="PS50994"/>
    </source>
</evidence>
<proteinExistence type="predicted"/>
<accession>A0A5E4ZDT7</accession>
<dbReference type="InterPro" id="IPR001584">
    <property type="entry name" value="Integrase_cat-core"/>
</dbReference>
<dbReference type="InterPro" id="IPR048020">
    <property type="entry name" value="Transpos_IS3"/>
</dbReference>
<dbReference type="Pfam" id="PF13683">
    <property type="entry name" value="rve_3"/>
    <property type="match status" value="1"/>
</dbReference>
<reference evidence="2 3" key="1">
    <citation type="submission" date="2019-08" db="EMBL/GenBank/DDBJ databases">
        <authorList>
            <person name="Peeters C."/>
        </authorList>
    </citation>
    <scope>NUCLEOTIDE SEQUENCE [LARGE SCALE GENOMIC DNA]</scope>
    <source>
        <strain evidence="2 3">LMG 31010</strain>
    </source>
</reference>
<dbReference type="PANTHER" id="PTHR47515:SF1">
    <property type="entry name" value="BLR2054 PROTEIN"/>
    <property type="match status" value="1"/>
</dbReference>
<dbReference type="InterPro" id="IPR012337">
    <property type="entry name" value="RNaseH-like_sf"/>
</dbReference>
<organism evidence="2 3">
    <name type="scientific">Pandoraea commovens</name>
    <dbReference type="NCBI Taxonomy" id="2508289"/>
    <lineage>
        <taxon>Bacteria</taxon>
        <taxon>Pseudomonadati</taxon>
        <taxon>Pseudomonadota</taxon>
        <taxon>Betaproteobacteria</taxon>
        <taxon>Burkholderiales</taxon>
        <taxon>Burkholderiaceae</taxon>
        <taxon>Pandoraea</taxon>
    </lineage>
</organism>
<dbReference type="PROSITE" id="PS50994">
    <property type="entry name" value="INTEGRASE"/>
    <property type="match status" value="1"/>
</dbReference>
<dbReference type="InterPro" id="IPR036397">
    <property type="entry name" value="RNaseH_sf"/>
</dbReference>
<name>A0A5E4ZDT7_9BURK</name>
<protein>
    <submittedName>
        <fullName evidence="2">Transposase</fullName>
    </submittedName>
</protein>